<dbReference type="Pfam" id="PF02773">
    <property type="entry name" value="S-AdoMet_synt_C"/>
    <property type="match status" value="1"/>
</dbReference>
<feature type="region of interest" description="Flexible loop" evidence="11">
    <location>
        <begin position="99"/>
        <end position="109"/>
    </location>
</feature>
<evidence type="ECO:0000256" key="1">
    <source>
        <dbReference type="ARBA" id="ARBA00005224"/>
    </source>
</evidence>
<feature type="domain" description="S-adenosylmethionine synthetase N-terminal" evidence="14">
    <location>
        <begin position="4"/>
        <end position="101"/>
    </location>
</feature>
<dbReference type="SUPFAM" id="SSF55973">
    <property type="entry name" value="S-adenosylmethionine synthetase"/>
    <property type="match status" value="3"/>
</dbReference>
<feature type="binding site" evidence="11">
    <location>
        <position position="261"/>
    </location>
    <ligand>
        <name>ATP</name>
        <dbReference type="ChEBI" id="CHEBI:30616"/>
        <note>ligand shared between two neighboring subunits</note>
    </ligand>
</feature>
<evidence type="ECO:0000256" key="4">
    <source>
        <dbReference type="ARBA" id="ARBA00022563"/>
    </source>
</evidence>
<keyword evidence="17" id="KW-0489">Methyltransferase</keyword>
<evidence type="ECO:0000256" key="9">
    <source>
        <dbReference type="ARBA" id="ARBA00022842"/>
    </source>
</evidence>
<dbReference type="HAMAP" id="MF_00086">
    <property type="entry name" value="S_AdoMet_synth1"/>
    <property type="match status" value="1"/>
</dbReference>
<dbReference type="InterPro" id="IPR022629">
    <property type="entry name" value="S-AdoMet_synt_central"/>
</dbReference>
<gene>
    <name evidence="11" type="primary">metK</name>
</gene>
<feature type="binding site" description="in other chain" evidence="11">
    <location>
        <begin position="179"/>
        <end position="181"/>
    </location>
    <ligand>
        <name>ATP</name>
        <dbReference type="ChEBI" id="CHEBI:30616"/>
        <note>ligand shared between two neighboring subunits</note>
    </ligand>
</feature>
<dbReference type="PROSITE" id="PS00376">
    <property type="entry name" value="ADOMET_SYNTHASE_1"/>
    <property type="match status" value="1"/>
</dbReference>
<dbReference type="GO" id="GO:0006556">
    <property type="term" value="P:S-adenosylmethionine biosynthetic process"/>
    <property type="evidence" value="ECO:0007669"/>
    <property type="project" value="UniProtKB-UniRule"/>
</dbReference>
<comment type="cofactor">
    <cofactor evidence="11">
        <name>K(+)</name>
        <dbReference type="ChEBI" id="CHEBI:29103"/>
    </cofactor>
    <text evidence="11">Binds 1 potassium ion per subunit.</text>
</comment>
<dbReference type="GO" id="GO:0005737">
    <property type="term" value="C:cytoplasm"/>
    <property type="evidence" value="ECO:0007669"/>
    <property type="project" value="UniProtKB-SubCell"/>
</dbReference>
<feature type="binding site" description="in other chain" evidence="11">
    <location>
        <position position="56"/>
    </location>
    <ligand>
        <name>L-methionine</name>
        <dbReference type="ChEBI" id="CHEBI:57844"/>
        <note>ligand shared between two neighboring subunits</note>
    </ligand>
</feature>
<dbReference type="GO" id="GO:0008168">
    <property type="term" value="F:methyltransferase activity"/>
    <property type="evidence" value="ECO:0007669"/>
    <property type="project" value="UniProtKB-KW"/>
</dbReference>
<evidence type="ECO:0000256" key="5">
    <source>
        <dbReference type="ARBA" id="ARBA00022679"/>
    </source>
</evidence>
<feature type="domain" description="S-adenosylmethionine synthetase C-terminal" evidence="16">
    <location>
        <begin position="255"/>
        <end position="394"/>
    </location>
</feature>
<dbReference type="GO" id="GO:0004478">
    <property type="term" value="F:methionine adenosyltransferase activity"/>
    <property type="evidence" value="ECO:0007669"/>
    <property type="project" value="UniProtKB-UniRule"/>
</dbReference>
<evidence type="ECO:0000259" key="15">
    <source>
        <dbReference type="Pfam" id="PF02772"/>
    </source>
</evidence>
<feature type="binding site" evidence="11">
    <location>
        <position position="288"/>
    </location>
    <ligand>
        <name>ATP</name>
        <dbReference type="ChEBI" id="CHEBI:30616"/>
        <note>ligand shared between two neighboring subunits</note>
    </ligand>
</feature>
<evidence type="ECO:0000256" key="10">
    <source>
        <dbReference type="ARBA" id="ARBA00022958"/>
    </source>
</evidence>
<comment type="subunit">
    <text evidence="11">Homotetramer; dimer of dimers.</text>
</comment>
<accession>A0A513TZL1</accession>
<organism evidence="17">
    <name type="scientific">Streptomyces griseus</name>
    <dbReference type="NCBI Taxonomy" id="1911"/>
    <lineage>
        <taxon>Bacteria</taxon>
        <taxon>Bacillati</taxon>
        <taxon>Actinomycetota</taxon>
        <taxon>Actinomycetes</taxon>
        <taxon>Kitasatosporales</taxon>
        <taxon>Streptomycetaceae</taxon>
        <taxon>Streptomyces</taxon>
    </lineage>
</organism>
<evidence type="ECO:0000313" key="17">
    <source>
        <dbReference type="EMBL" id="QDG00817.1"/>
    </source>
</evidence>
<dbReference type="InterPro" id="IPR022628">
    <property type="entry name" value="S-AdoMet_synt_N"/>
</dbReference>
<sequence>MTSRLFTSESVTEGHPDKIADQISDTVLDALLRADPASRVAVETLITTGQVHIAGEVTTKAYAPIAQLVRDKILEIGYDSSAKGFDGASCGVSVSIGAQSPDIAQGVNTSYEKRVGDAVTDTEGDELDLQGAGDQGLMFGYACDETPELMPLPIHLAHRLSRRLSEVRKDGTLPYLRPDGKTQVTIEYRGSRPVRLDTVVVSSQHAPEISLETLLTRDVREHVVDHVLARLAADGIKLETEGYRLLVNPTGRFEIGGPMGDAGLTGRKIIIDTYGGMARHGGGAFSGKDPSKVDRSAAYAMRWVAKNVVAARLATRCEVQVAYAIGKAEPVGLFVETFGTAVVPQRAIEKAITEVFDLRPAAIIRDLDLLRPIYAQTAAYGHFGRELPDFTWERTDRAEALARAAGV</sequence>
<dbReference type="UniPathway" id="UPA00315">
    <property type="reaction ID" value="UER00080"/>
</dbReference>
<dbReference type="PIRSF" id="PIRSF000497">
    <property type="entry name" value="MAT"/>
    <property type="match status" value="1"/>
</dbReference>
<evidence type="ECO:0000256" key="11">
    <source>
        <dbReference type="HAMAP-Rule" id="MF_00086"/>
    </source>
</evidence>
<evidence type="ECO:0000256" key="8">
    <source>
        <dbReference type="ARBA" id="ARBA00022840"/>
    </source>
</evidence>
<comment type="catalytic activity">
    <reaction evidence="11">
        <text>L-methionine + ATP + H2O = S-adenosyl-L-methionine + phosphate + diphosphate</text>
        <dbReference type="Rhea" id="RHEA:21080"/>
        <dbReference type="ChEBI" id="CHEBI:15377"/>
        <dbReference type="ChEBI" id="CHEBI:30616"/>
        <dbReference type="ChEBI" id="CHEBI:33019"/>
        <dbReference type="ChEBI" id="CHEBI:43474"/>
        <dbReference type="ChEBI" id="CHEBI:57844"/>
        <dbReference type="ChEBI" id="CHEBI:59789"/>
        <dbReference type="EC" id="2.5.1.6"/>
    </reaction>
</comment>
<feature type="binding site" evidence="11">
    <location>
        <position position="43"/>
    </location>
    <ligand>
        <name>K(+)</name>
        <dbReference type="ChEBI" id="CHEBI:29103"/>
    </ligand>
</feature>
<feature type="binding site" description="in other chain" evidence="11">
    <location>
        <begin position="252"/>
        <end position="253"/>
    </location>
    <ligand>
        <name>ATP</name>
        <dbReference type="ChEBI" id="CHEBI:30616"/>
        <note>ligand shared between two neighboring subunits</note>
    </ligand>
</feature>
<keyword evidence="3 11" id="KW-0963">Cytoplasm</keyword>
<dbReference type="GO" id="GO:0005524">
    <property type="term" value="F:ATP binding"/>
    <property type="evidence" value="ECO:0007669"/>
    <property type="project" value="UniProtKB-UniRule"/>
</dbReference>
<comment type="subcellular location">
    <subcellularLocation>
        <location evidence="11 12">Cytoplasm</location>
    </subcellularLocation>
</comment>
<dbReference type="EC" id="2.5.1.6" evidence="11"/>
<dbReference type="NCBIfam" id="TIGR01034">
    <property type="entry name" value="metK"/>
    <property type="match status" value="1"/>
</dbReference>
<feature type="binding site" description="in other chain" evidence="11">
    <location>
        <begin position="267"/>
        <end position="268"/>
    </location>
    <ligand>
        <name>ATP</name>
        <dbReference type="ChEBI" id="CHEBI:30616"/>
        <note>ligand shared between two neighboring subunits</note>
    </ligand>
</feature>
<proteinExistence type="inferred from homology"/>
<keyword evidence="6 11" id="KW-0479">Metal-binding</keyword>
<feature type="binding site" evidence="11">
    <location>
        <position position="261"/>
    </location>
    <ligand>
        <name>L-methionine</name>
        <dbReference type="ChEBI" id="CHEBI:57844"/>
        <note>ligand shared between two neighboring subunits</note>
    </ligand>
</feature>
<evidence type="ECO:0000256" key="6">
    <source>
        <dbReference type="ARBA" id="ARBA00022723"/>
    </source>
</evidence>
<dbReference type="CDD" id="cd18079">
    <property type="entry name" value="S-AdoMet_synt"/>
    <property type="match status" value="1"/>
</dbReference>
<dbReference type="Gene3D" id="3.30.300.10">
    <property type="match status" value="3"/>
</dbReference>
<dbReference type="Pfam" id="PF00438">
    <property type="entry name" value="S-AdoMet_synt_N"/>
    <property type="match status" value="1"/>
</dbReference>
<comment type="function">
    <text evidence="11">Catalyzes the formation of S-adenosylmethionine (AdoMet) from methionine and ATP. The overall synthetic reaction is composed of two sequential steps, AdoMet formation and the subsequent tripolyphosphate hydrolysis which occurs prior to release of AdoMet from the enzyme.</text>
</comment>
<dbReference type="GO" id="GO:0032259">
    <property type="term" value="P:methylation"/>
    <property type="evidence" value="ECO:0007669"/>
    <property type="project" value="UniProtKB-KW"/>
</dbReference>
<dbReference type="AlphaFoldDB" id="A0A513TZL1"/>
<keyword evidence="10 11" id="KW-0630">Potassium</keyword>
<keyword evidence="8 11" id="KW-0067">ATP-binding</keyword>
<evidence type="ECO:0000259" key="14">
    <source>
        <dbReference type="Pfam" id="PF00438"/>
    </source>
</evidence>
<feature type="binding site" description="in other chain" evidence="11">
    <location>
        <position position="292"/>
    </location>
    <ligand>
        <name>L-methionine</name>
        <dbReference type="ChEBI" id="CHEBI:57844"/>
        <note>ligand shared between two neighboring subunits</note>
    </ligand>
</feature>
<dbReference type="PROSITE" id="PS00377">
    <property type="entry name" value="ADOMET_SYNTHASE_2"/>
    <property type="match status" value="1"/>
</dbReference>
<evidence type="ECO:0000256" key="3">
    <source>
        <dbReference type="ARBA" id="ARBA00022490"/>
    </source>
</evidence>
<evidence type="ECO:0000256" key="12">
    <source>
        <dbReference type="RuleBase" id="RU000542"/>
    </source>
</evidence>
<evidence type="ECO:0000256" key="13">
    <source>
        <dbReference type="RuleBase" id="RU004462"/>
    </source>
</evidence>
<feature type="binding site" evidence="11">
    <location>
        <position position="17"/>
    </location>
    <ligand>
        <name>Mg(2+)</name>
        <dbReference type="ChEBI" id="CHEBI:18420"/>
    </ligand>
</feature>
<dbReference type="InterPro" id="IPR022630">
    <property type="entry name" value="S-AdoMet_synt_C"/>
</dbReference>
<dbReference type="FunFam" id="3.30.300.10:FF:000006">
    <property type="entry name" value="S-adenosylmethionine synthase"/>
    <property type="match status" value="1"/>
</dbReference>
<keyword evidence="4 11" id="KW-0554">One-carbon metabolism</keyword>
<dbReference type="InterPro" id="IPR022631">
    <property type="entry name" value="ADOMET_SYNTHASE_CS"/>
</dbReference>
<comment type="similarity">
    <text evidence="2 11 13">Belongs to the AdoMet synthase family.</text>
</comment>
<reference evidence="17" key="1">
    <citation type="submission" date="2018-11" db="EMBL/GenBank/DDBJ databases">
        <authorList>
            <person name="Mo J."/>
        </authorList>
    </citation>
    <scope>NUCLEOTIDE SEQUENCE</scope>
    <source>
        <strain evidence="17">NTK97</strain>
    </source>
</reference>
<keyword evidence="7 11" id="KW-0547">Nucleotide-binding</keyword>
<protein>
    <recommendedName>
        <fullName evidence="11">S-adenosylmethionine synthase</fullName>
        <shortName evidence="11">AdoMet synthase</shortName>
        <ecNumber evidence="11">2.5.1.6</ecNumber>
    </recommendedName>
    <alternativeName>
        <fullName evidence="11">MAT</fullName>
    </alternativeName>
    <alternativeName>
        <fullName evidence="11">Methionine adenosyltransferase</fullName>
    </alternativeName>
</protein>
<feature type="binding site" description="in other chain" evidence="11">
    <location>
        <position position="15"/>
    </location>
    <ligand>
        <name>ATP</name>
        <dbReference type="ChEBI" id="CHEBI:30616"/>
        <note>ligand shared between two neighboring subunits</note>
    </ligand>
</feature>
<feature type="binding site" description="in other chain" evidence="11">
    <location>
        <position position="99"/>
    </location>
    <ligand>
        <name>L-methionine</name>
        <dbReference type="ChEBI" id="CHEBI:57844"/>
        <note>ligand shared between two neighboring subunits</note>
    </ligand>
</feature>
<evidence type="ECO:0000259" key="16">
    <source>
        <dbReference type="Pfam" id="PF02773"/>
    </source>
</evidence>
<keyword evidence="9 11" id="KW-0460">Magnesium</keyword>
<comment type="pathway">
    <text evidence="1 11">Amino-acid biosynthesis; S-adenosyl-L-methionine biosynthesis; S-adenosyl-L-methionine from L-methionine: step 1/1.</text>
</comment>
<dbReference type="InterPro" id="IPR002133">
    <property type="entry name" value="S-AdoMet_synthetase"/>
</dbReference>
<dbReference type="Pfam" id="PF02772">
    <property type="entry name" value="S-AdoMet_synt_M"/>
    <property type="match status" value="1"/>
</dbReference>
<dbReference type="PANTHER" id="PTHR11964">
    <property type="entry name" value="S-ADENOSYLMETHIONINE SYNTHETASE"/>
    <property type="match status" value="1"/>
</dbReference>
<dbReference type="GO" id="GO:0000287">
    <property type="term" value="F:magnesium ion binding"/>
    <property type="evidence" value="ECO:0007669"/>
    <property type="project" value="UniProtKB-UniRule"/>
</dbReference>
<feature type="binding site" evidence="11">
    <location>
        <position position="284"/>
    </location>
    <ligand>
        <name>ATP</name>
        <dbReference type="ChEBI" id="CHEBI:30616"/>
        <note>ligand shared between two neighboring subunits</note>
    </ligand>
</feature>
<keyword evidence="5 11" id="KW-0808">Transferase</keyword>
<comment type="cofactor">
    <cofactor evidence="11">
        <name>Mg(2+)</name>
        <dbReference type="ChEBI" id="CHEBI:18420"/>
    </cofactor>
    <text evidence="11">Binds 2 divalent ions per subunit.</text>
</comment>
<dbReference type="EMBL" id="MK240316">
    <property type="protein sequence ID" value="QDG00817.1"/>
    <property type="molecule type" value="Genomic_DNA"/>
</dbReference>
<dbReference type="GO" id="GO:0006730">
    <property type="term" value="P:one-carbon metabolic process"/>
    <property type="evidence" value="ECO:0007669"/>
    <property type="project" value="UniProtKB-KW"/>
</dbReference>
<evidence type="ECO:0000256" key="7">
    <source>
        <dbReference type="ARBA" id="ARBA00022741"/>
    </source>
</evidence>
<evidence type="ECO:0000256" key="2">
    <source>
        <dbReference type="ARBA" id="ARBA00009685"/>
    </source>
</evidence>
<feature type="domain" description="S-adenosylmethionine synthetase central" evidence="15">
    <location>
        <begin position="130"/>
        <end position="253"/>
    </location>
</feature>
<dbReference type="InterPro" id="IPR022636">
    <property type="entry name" value="S-AdoMet_synthetase_sfam"/>
</dbReference>
<name>A0A513TZL1_STRGR</name>